<evidence type="ECO:0008006" key="3">
    <source>
        <dbReference type="Google" id="ProtNLM"/>
    </source>
</evidence>
<reference evidence="2" key="1">
    <citation type="journal article" date="2017" name="Genome Biol.">
        <title>Comparative genomics reveals high biological diversity and specific adaptations in the industrially and medically important fungal genus Aspergillus.</title>
        <authorList>
            <person name="de Vries R.P."/>
            <person name="Riley R."/>
            <person name="Wiebenga A."/>
            <person name="Aguilar-Osorio G."/>
            <person name="Amillis S."/>
            <person name="Uchima C.A."/>
            <person name="Anderluh G."/>
            <person name="Asadollahi M."/>
            <person name="Askin M."/>
            <person name="Barry K."/>
            <person name="Battaglia E."/>
            <person name="Bayram O."/>
            <person name="Benocci T."/>
            <person name="Braus-Stromeyer S.A."/>
            <person name="Caldana C."/>
            <person name="Canovas D."/>
            <person name="Cerqueira G.C."/>
            <person name="Chen F."/>
            <person name="Chen W."/>
            <person name="Choi C."/>
            <person name="Clum A."/>
            <person name="Dos Santos R.A."/>
            <person name="Damasio A.R."/>
            <person name="Diallinas G."/>
            <person name="Emri T."/>
            <person name="Fekete E."/>
            <person name="Flipphi M."/>
            <person name="Freyberg S."/>
            <person name="Gallo A."/>
            <person name="Gournas C."/>
            <person name="Habgood R."/>
            <person name="Hainaut M."/>
            <person name="Harispe M.L."/>
            <person name="Henrissat B."/>
            <person name="Hilden K.S."/>
            <person name="Hope R."/>
            <person name="Hossain A."/>
            <person name="Karabika E."/>
            <person name="Karaffa L."/>
            <person name="Karanyi Z."/>
            <person name="Krasevec N."/>
            <person name="Kuo A."/>
            <person name="Kusch H."/>
            <person name="LaButti K."/>
            <person name="Lagendijk E.L."/>
            <person name="Lapidus A."/>
            <person name="Levasseur A."/>
            <person name="Lindquist E."/>
            <person name="Lipzen A."/>
            <person name="Logrieco A.F."/>
            <person name="MacCabe A."/>
            <person name="Maekelae M.R."/>
            <person name="Malavazi I."/>
            <person name="Melin P."/>
            <person name="Meyer V."/>
            <person name="Mielnichuk N."/>
            <person name="Miskei M."/>
            <person name="Molnar A.P."/>
            <person name="Mule G."/>
            <person name="Ngan C.Y."/>
            <person name="Orejas M."/>
            <person name="Orosz E."/>
            <person name="Ouedraogo J.P."/>
            <person name="Overkamp K.M."/>
            <person name="Park H.-S."/>
            <person name="Perrone G."/>
            <person name="Piumi F."/>
            <person name="Punt P.J."/>
            <person name="Ram A.F."/>
            <person name="Ramon A."/>
            <person name="Rauscher S."/>
            <person name="Record E."/>
            <person name="Riano-Pachon D.M."/>
            <person name="Robert V."/>
            <person name="Roehrig J."/>
            <person name="Ruller R."/>
            <person name="Salamov A."/>
            <person name="Salih N.S."/>
            <person name="Samson R.A."/>
            <person name="Sandor E."/>
            <person name="Sanguinetti M."/>
            <person name="Schuetze T."/>
            <person name="Sepcic K."/>
            <person name="Shelest E."/>
            <person name="Sherlock G."/>
            <person name="Sophianopoulou V."/>
            <person name="Squina F.M."/>
            <person name="Sun H."/>
            <person name="Susca A."/>
            <person name="Todd R.B."/>
            <person name="Tsang A."/>
            <person name="Unkles S.E."/>
            <person name="van de Wiele N."/>
            <person name="van Rossen-Uffink D."/>
            <person name="Oliveira J.V."/>
            <person name="Vesth T.C."/>
            <person name="Visser J."/>
            <person name="Yu J.-H."/>
            <person name="Zhou M."/>
            <person name="Andersen M.R."/>
            <person name="Archer D.B."/>
            <person name="Baker S.E."/>
            <person name="Benoit I."/>
            <person name="Brakhage A.A."/>
            <person name="Braus G.H."/>
            <person name="Fischer R."/>
            <person name="Frisvad J.C."/>
            <person name="Goldman G.H."/>
            <person name="Houbraken J."/>
            <person name="Oakley B."/>
            <person name="Pocsi I."/>
            <person name="Scazzocchio C."/>
            <person name="Seiboth B."/>
            <person name="vanKuyk P.A."/>
            <person name="Wortman J."/>
            <person name="Dyer P.S."/>
            <person name="Grigoriev I.V."/>
        </authorList>
    </citation>
    <scope>NUCLEOTIDE SEQUENCE [LARGE SCALE GENOMIC DNA]</scope>
    <source>
        <strain evidence="2">ITEM 5010</strain>
    </source>
</reference>
<sequence length="116" mass="13282">MLECNARVNVAVYGFAGWSLTEWHHIWPLMEGMPGRRQFSMAMLECVDDCLRHSKDTGSNQLRVCAWYLSLMLHIELFGNGLATWKRHLSLLEATIATGLGQENNSFHRGFWAKLT</sequence>
<gene>
    <name evidence="1" type="ORF">ASPCADRAFT_2446</name>
</gene>
<dbReference type="EMBL" id="KV907495">
    <property type="protein sequence ID" value="OOF99021.1"/>
    <property type="molecule type" value="Genomic_DNA"/>
</dbReference>
<evidence type="ECO:0000313" key="2">
    <source>
        <dbReference type="Proteomes" id="UP000188318"/>
    </source>
</evidence>
<keyword evidence="2" id="KW-1185">Reference proteome</keyword>
<accession>A0A1R3RX24</accession>
<dbReference type="Proteomes" id="UP000188318">
    <property type="component" value="Unassembled WGS sequence"/>
</dbReference>
<proteinExistence type="predicted"/>
<dbReference type="AlphaFoldDB" id="A0A1R3RX24"/>
<dbReference type="VEuPathDB" id="FungiDB:ASPCADRAFT_2446"/>
<evidence type="ECO:0000313" key="1">
    <source>
        <dbReference type="EMBL" id="OOF99021.1"/>
    </source>
</evidence>
<name>A0A1R3RX24_ASPC5</name>
<organism evidence="1 2">
    <name type="scientific">Aspergillus carbonarius (strain ITEM 5010)</name>
    <dbReference type="NCBI Taxonomy" id="602072"/>
    <lineage>
        <taxon>Eukaryota</taxon>
        <taxon>Fungi</taxon>
        <taxon>Dikarya</taxon>
        <taxon>Ascomycota</taxon>
        <taxon>Pezizomycotina</taxon>
        <taxon>Eurotiomycetes</taxon>
        <taxon>Eurotiomycetidae</taxon>
        <taxon>Eurotiales</taxon>
        <taxon>Aspergillaceae</taxon>
        <taxon>Aspergillus</taxon>
        <taxon>Aspergillus subgen. Circumdati</taxon>
    </lineage>
</organism>
<protein>
    <recommendedName>
        <fullName evidence="3">Transcription factor domain-containing protein</fullName>
    </recommendedName>
</protein>